<dbReference type="PANTHER" id="PTHR24106">
    <property type="entry name" value="NACHT, LRR AND CARD DOMAINS-CONTAINING"/>
    <property type="match status" value="1"/>
</dbReference>
<keyword evidence="4" id="KW-1185">Reference proteome</keyword>
<dbReference type="STRING" id="8153.ENSHBUP00000016043"/>
<dbReference type="InterPro" id="IPR051261">
    <property type="entry name" value="NLR"/>
</dbReference>
<dbReference type="GeneTree" id="ENSGT01150000286904"/>
<dbReference type="Ensembl" id="ENSHBUT00000024472.1">
    <property type="protein sequence ID" value="ENSHBUP00000016043.1"/>
    <property type="gene ID" value="ENSHBUG00000017995.1"/>
</dbReference>
<keyword evidence="1" id="KW-0433">Leucine-rich repeat</keyword>
<keyword evidence="2" id="KW-0677">Repeat</keyword>
<reference evidence="3" key="2">
    <citation type="submission" date="2025-09" db="UniProtKB">
        <authorList>
            <consortium name="Ensembl"/>
        </authorList>
    </citation>
    <scope>IDENTIFICATION</scope>
</reference>
<protein>
    <submittedName>
        <fullName evidence="3">Uncharacterized protein</fullName>
    </submittedName>
</protein>
<dbReference type="Gene3D" id="3.80.10.10">
    <property type="entry name" value="Ribonuclease Inhibitor"/>
    <property type="match status" value="1"/>
</dbReference>
<accession>A0A3Q2VUD3</accession>
<evidence type="ECO:0000313" key="3">
    <source>
        <dbReference type="Ensembl" id="ENSHBUP00000016043.1"/>
    </source>
</evidence>
<name>A0A3Q2VUD3_HAPBU</name>
<reference evidence="3" key="1">
    <citation type="submission" date="2025-08" db="UniProtKB">
        <authorList>
            <consortium name="Ensembl"/>
        </authorList>
    </citation>
    <scope>IDENTIFICATION</scope>
</reference>
<dbReference type="SUPFAM" id="SSF52047">
    <property type="entry name" value="RNI-like"/>
    <property type="match status" value="1"/>
</dbReference>
<dbReference type="Proteomes" id="UP000264840">
    <property type="component" value="Unplaced"/>
</dbReference>
<dbReference type="SMART" id="SM00368">
    <property type="entry name" value="LRR_RI"/>
    <property type="match status" value="2"/>
</dbReference>
<proteinExistence type="predicted"/>
<sequence length="166" mass="18071">GIEERSKTVSVLADGSTGSVLLTCSAQYNKLFHPDYTLTTICVQVFIFRLNICELSEENCEALSSVFSSQSSSLTELDLSIRMLQDSGVKLLSAGLQRLNCKLNTLSIFIYEALSSVLGSKSSSLRELDLSNSDLQDSGVKLLSSGLKSSQCAVETLRSGFKLFHR</sequence>
<dbReference type="AlphaFoldDB" id="A0A3Q2VUD3"/>
<evidence type="ECO:0000313" key="4">
    <source>
        <dbReference type="Proteomes" id="UP000264840"/>
    </source>
</evidence>
<evidence type="ECO:0000256" key="2">
    <source>
        <dbReference type="ARBA" id="ARBA00022737"/>
    </source>
</evidence>
<organism evidence="3 4">
    <name type="scientific">Haplochromis burtoni</name>
    <name type="common">Burton's mouthbrooder</name>
    <name type="synonym">Chromis burtoni</name>
    <dbReference type="NCBI Taxonomy" id="8153"/>
    <lineage>
        <taxon>Eukaryota</taxon>
        <taxon>Metazoa</taxon>
        <taxon>Chordata</taxon>
        <taxon>Craniata</taxon>
        <taxon>Vertebrata</taxon>
        <taxon>Euteleostomi</taxon>
        <taxon>Actinopterygii</taxon>
        <taxon>Neopterygii</taxon>
        <taxon>Teleostei</taxon>
        <taxon>Neoteleostei</taxon>
        <taxon>Acanthomorphata</taxon>
        <taxon>Ovalentaria</taxon>
        <taxon>Cichlomorphae</taxon>
        <taxon>Cichliformes</taxon>
        <taxon>Cichlidae</taxon>
        <taxon>African cichlids</taxon>
        <taxon>Pseudocrenilabrinae</taxon>
        <taxon>Haplochromini</taxon>
        <taxon>Haplochromis</taxon>
    </lineage>
</organism>
<dbReference type="OMA" id="GLENTHC"/>
<dbReference type="InterPro" id="IPR032675">
    <property type="entry name" value="LRR_dom_sf"/>
</dbReference>
<evidence type="ECO:0000256" key="1">
    <source>
        <dbReference type="ARBA" id="ARBA00022614"/>
    </source>
</evidence>